<comment type="function">
    <text evidence="6">Methylates ribosomal protein L11.</text>
</comment>
<keyword evidence="7" id="KW-0689">Ribosomal protein</keyword>
<dbReference type="Gene3D" id="3.40.50.150">
    <property type="entry name" value="Vaccinia Virus protein VP39"/>
    <property type="match status" value="1"/>
</dbReference>
<keyword evidence="5 6" id="KW-0949">S-adenosyl-L-methionine</keyword>
<evidence type="ECO:0000256" key="6">
    <source>
        <dbReference type="HAMAP-Rule" id="MF_00735"/>
    </source>
</evidence>
<evidence type="ECO:0000313" key="7">
    <source>
        <dbReference type="EMBL" id="MVX59361.1"/>
    </source>
</evidence>
<dbReference type="EMBL" id="WSRS01000063">
    <property type="protein sequence ID" value="MVX59361.1"/>
    <property type="molecule type" value="Genomic_DNA"/>
</dbReference>
<protein>
    <recommendedName>
        <fullName evidence="6">Ribosomal protein L11 methyltransferase</fullName>
        <shortName evidence="6">L11 Mtase</shortName>
        <ecNumber evidence="6">2.1.1.-</ecNumber>
    </recommendedName>
</protein>
<evidence type="ECO:0000313" key="8">
    <source>
        <dbReference type="Proteomes" id="UP000461595"/>
    </source>
</evidence>
<dbReference type="InterPro" id="IPR050078">
    <property type="entry name" value="Ribosomal_L11_MeTrfase_PrmA"/>
</dbReference>
<dbReference type="RefSeq" id="WP_160333140.1">
    <property type="nucleotide sequence ID" value="NZ_WSRS01000063.1"/>
</dbReference>
<gene>
    <name evidence="6" type="primary">prmA</name>
    <name evidence="7" type="ORF">E5983_06895</name>
</gene>
<evidence type="ECO:0000256" key="4">
    <source>
        <dbReference type="ARBA" id="ARBA00022679"/>
    </source>
</evidence>
<keyword evidence="4 6" id="KW-0808">Transferase</keyword>
<dbReference type="PANTHER" id="PTHR43648">
    <property type="entry name" value="ELECTRON TRANSFER FLAVOPROTEIN BETA SUBUNIT LYSINE METHYLTRANSFERASE"/>
    <property type="match status" value="1"/>
</dbReference>
<evidence type="ECO:0000256" key="3">
    <source>
        <dbReference type="ARBA" id="ARBA00022603"/>
    </source>
</evidence>
<dbReference type="OrthoDB" id="9785995at2"/>
<feature type="binding site" evidence="6">
    <location>
        <position position="156"/>
    </location>
    <ligand>
        <name>S-adenosyl-L-methionine</name>
        <dbReference type="ChEBI" id="CHEBI:59789"/>
    </ligand>
</feature>
<dbReference type="GO" id="GO:0032259">
    <property type="term" value="P:methylation"/>
    <property type="evidence" value="ECO:0007669"/>
    <property type="project" value="UniProtKB-KW"/>
</dbReference>
<dbReference type="EC" id="2.1.1.-" evidence="6"/>
<comment type="similarity">
    <text evidence="1 6">Belongs to the methyltransferase superfamily. PrmA family.</text>
</comment>
<dbReference type="InterPro" id="IPR029063">
    <property type="entry name" value="SAM-dependent_MTases_sf"/>
</dbReference>
<dbReference type="GO" id="GO:0008276">
    <property type="term" value="F:protein methyltransferase activity"/>
    <property type="evidence" value="ECO:0007669"/>
    <property type="project" value="UniProtKB-UniRule"/>
</dbReference>
<feature type="binding site" evidence="6">
    <location>
        <position position="177"/>
    </location>
    <ligand>
        <name>S-adenosyl-L-methionine</name>
        <dbReference type="ChEBI" id="CHEBI:59789"/>
    </ligand>
</feature>
<evidence type="ECO:0000256" key="5">
    <source>
        <dbReference type="ARBA" id="ARBA00022691"/>
    </source>
</evidence>
<reference evidence="7 8" key="1">
    <citation type="submission" date="2019-12" db="EMBL/GenBank/DDBJ databases">
        <title>Microbes associate with the intestines of laboratory mice.</title>
        <authorList>
            <person name="Navarre W."/>
            <person name="Wong E."/>
        </authorList>
    </citation>
    <scope>NUCLEOTIDE SEQUENCE [LARGE SCALE GENOMIC DNA]</scope>
    <source>
        <strain evidence="7 8">NM51_B2-22</strain>
    </source>
</reference>
<keyword evidence="2 6" id="KW-0963">Cytoplasm</keyword>
<accession>A0A7X3GAF6</accession>
<dbReference type="PIRSF" id="PIRSF000401">
    <property type="entry name" value="RPL11_MTase"/>
    <property type="match status" value="1"/>
</dbReference>
<dbReference type="Pfam" id="PF06325">
    <property type="entry name" value="PrmA"/>
    <property type="match status" value="1"/>
</dbReference>
<name>A0A7X3GAF6_9STRE</name>
<dbReference type="GO" id="GO:0005840">
    <property type="term" value="C:ribosome"/>
    <property type="evidence" value="ECO:0007669"/>
    <property type="project" value="UniProtKB-KW"/>
</dbReference>
<dbReference type="NCBIfam" id="TIGR00406">
    <property type="entry name" value="prmA"/>
    <property type="match status" value="1"/>
</dbReference>
<comment type="catalytic activity">
    <reaction evidence="6">
        <text>L-lysyl-[protein] + 3 S-adenosyl-L-methionine = N(6),N(6),N(6)-trimethyl-L-lysyl-[protein] + 3 S-adenosyl-L-homocysteine + 3 H(+)</text>
        <dbReference type="Rhea" id="RHEA:54192"/>
        <dbReference type="Rhea" id="RHEA-COMP:9752"/>
        <dbReference type="Rhea" id="RHEA-COMP:13826"/>
        <dbReference type="ChEBI" id="CHEBI:15378"/>
        <dbReference type="ChEBI" id="CHEBI:29969"/>
        <dbReference type="ChEBI" id="CHEBI:57856"/>
        <dbReference type="ChEBI" id="CHEBI:59789"/>
        <dbReference type="ChEBI" id="CHEBI:61961"/>
    </reaction>
</comment>
<feature type="binding site" evidence="6">
    <location>
        <position position="242"/>
    </location>
    <ligand>
        <name>S-adenosyl-L-methionine</name>
        <dbReference type="ChEBI" id="CHEBI:59789"/>
    </ligand>
</feature>
<dbReference type="GO" id="GO:0005737">
    <property type="term" value="C:cytoplasm"/>
    <property type="evidence" value="ECO:0007669"/>
    <property type="project" value="UniProtKB-SubCell"/>
</dbReference>
<evidence type="ECO:0000256" key="1">
    <source>
        <dbReference type="ARBA" id="ARBA00009741"/>
    </source>
</evidence>
<dbReference type="SUPFAM" id="SSF53335">
    <property type="entry name" value="S-adenosyl-L-methionine-dependent methyltransferases"/>
    <property type="match status" value="1"/>
</dbReference>
<comment type="caution">
    <text evidence="7">The sequence shown here is derived from an EMBL/GenBank/DDBJ whole genome shotgun (WGS) entry which is preliminary data.</text>
</comment>
<evidence type="ECO:0000256" key="2">
    <source>
        <dbReference type="ARBA" id="ARBA00022490"/>
    </source>
</evidence>
<proteinExistence type="inferred from homology"/>
<feature type="binding site" evidence="6">
    <location>
        <position position="199"/>
    </location>
    <ligand>
        <name>S-adenosyl-L-methionine</name>
        <dbReference type="ChEBI" id="CHEBI:59789"/>
    </ligand>
</feature>
<keyword evidence="3 6" id="KW-0489">Methyltransferase</keyword>
<organism evidence="7 8">
    <name type="scientific">Streptococcus danieliae</name>
    <dbReference type="NCBI Taxonomy" id="747656"/>
    <lineage>
        <taxon>Bacteria</taxon>
        <taxon>Bacillati</taxon>
        <taxon>Bacillota</taxon>
        <taxon>Bacilli</taxon>
        <taxon>Lactobacillales</taxon>
        <taxon>Streptococcaceae</taxon>
        <taxon>Streptococcus</taxon>
    </lineage>
</organism>
<dbReference type="PANTHER" id="PTHR43648:SF1">
    <property type="entry name" value="ELECTRON TRANSFER FLAVOPROTEIN BETA SUBUNIT LYSINE METHYLTRANSFERASE"/>
    <property type="match status" value="1"/>
</dbReference>
<dbReference type="HAMAP" id="MF_00735">
    <property type="entry name" value="Methyltr_PrmA"/>
    <property type="match status" value="1"/>
</dbReference>
<dbReference type="CDD" id="cd02440">
    <property type="entry name" value="AdoMet_MTases"/>
    <property type="match status" value="1"/>
</dbReference>
<dbReference type="InterPro" id="IPR004498">
    <property type="entry name" value="Ribosomal_PrmA_MeTrfase"/>
</dbReference>
<dbReference type="AlphaFoldDB" id="A0A7X3GAF6"/>
<keyword evidence="7" id="KW-0687">Ribonucleoprotein</keyword>
<sequence length="315" mass="34732">MWQELAVIVKREGEEWMSDLLIGLGAQGVAIEDSQEFQRQEDGFGELLPEVAVLPTVTIRAYYPDQVDLSQLRVELEAAIAAAPVDFDKSEIRVETQNLEEEDWAENWKKYYEPARISQQLTILPSWTEDYQPVPGEKLLRLDPGMAFGTGTHPTTKLSLYALEQVLRGGERVLDVGTGSGVLSIAAVQLGAQQVFAYDLDEVAVKVAQENIDLNPGAERIQVAAGNLLVGVEERAQVIVANILADILVLLTEDAYRILEEEGYLIMSGIIADKWSQVRGAAEAAGFYLERQMIEGEWNAGIFKKTQNPEGVIGG</sequence>
<comment type="subcellular location">
    <subcellularLocation>
        <location evidence="6">Cytoplasm</location>
    </subcellularLocation>
</comment>
<dbReference type="Proteomes" id="UP000461595">
    <property type="component" value="Unassembled WGS sequence"/>
</dbReference>